<dbReference type="AlphaFoldDB" id="A0A0L0T9R5"/>
<evidence type="ECO:0000256" key="2">
    <source>
        <dbReference type="SAM" id="Phobius"/>
    </source>
</evidence>
<keyword evidence="2" id="KW-0472">Membrane</keyword>
<reference evidence="4" key="2">
    <citation type="submission" date="2009-11" db="EMBL/GenBank/DDBJ databases">
        <title>The Genome Sequence of Allomyces macrogynus strain ATCC 38327.</title>
        <authorList>
            <consortium name="The Broad Institute Genome Sequencing Platform"/>
            <person name="Russ C."/>
            <person name="Cuomo C."/>
            <person name="Shea T."/>
            <person name="Young S.K."/>
            <person name="Zeng Q."/>
            <person name="Koehrsen M."/>
            <person name="Haas B."/>
            <person name="Borodovsky M."/>
            <person name="Guigo R."/>
            <person name="Alvarado L."/>
            <person name="Berlin A."/>
            <person name="Borenstein D."/>
            <person name="Chen Z."/>
            <person name="Engels R."/>
            <person name="Freedman E."/>
            <person name="Gellesch M."/>
            <person name="Goldberg J."/>
            <person name="Griggs A."/>
            <person name="Gujja S."/>
            <person name="Heiman D."/>
            <person name="Hepburn T."/>
            <person name="Howarth C."/>
            <person name="Jen D."/>
            <person name="Larson L."/>
            <person name="Lewis B."/>
            <person name="Mehta T."/>
            <person name="Park D."/>
            <person name="Pearson M."/>
            <person name="Roberts A."/>
            <person name="Saif S."/>
            <person name="Shenoy N."/>
            <person name="Sisk P."/>
            <person name="Stolte C."/>
            <person name="Sykes S."/>
            <person name="Walk T."/>
            <person name="White J."/>
            <person name="Yandava C."/>
            <person name="Burger G."/>
            <person name="Gray M.W."/>
            <person name="Holland P.W.H."/>
            <person name="King N."/>
            <person name="Lang F.B.F."/>
            <person name="Roger A.J."/>
            <person name="Ruiz-Trillo I."/>
            <person name="Lander E."/>
            <person name="Nusbaum C."/>
        </authorList>
    </citation>
    <scope>NUCLEOTIDE SEQUENCE [LARGE SCALE GENOMIC DNA]</scope>
    <source>
        <strain evidence="4">ATCC 38327</strain>
    </source>
</reference>
<gene>
    <name evidence="3" type="ORF">AMAG_20365</name>
</gene>
<feature type="transmembrane region" description="Helical" evidence="2">
    <location>
        <begin position="58"/>
        <end position="77"/>
    </location>
</feature>
<proteinExistence type="predicted"/>
<dbReference type="EMBL" id="GG745372">
    <property type="protein sequence ID" value="KNE71477.1"/>
    <property type="molecule type" value="Genomic_DNA"/>
</dbReference>
<dbReference type="Proteomes" id="UP000054350">
    <property type="component" value="Unassembled WGS sequence"/>
</dbReference>
<accession>A0A0L0T9R5</accession>
<dbReference type="VEuPathDB" id="FungiDB:AMAG_20365"/>
<keyword evidence="4" id="KW-1185">Reference proteome</keyword>
<keyword evidence="2" id="KW-1133">Transmembrane helix</keyword>
<evidence type="ECO:0000256" key="1">
    <source>
        <dbReference type="SAM" id="MobiDB-lite"/>
    </source>
</evidence>
<reference evidence="3 4" key="1">
    <citation type="submission" date="2009-11" db="EMBL/GenBank/DDBJ databases">
        <title>Annotation of Allomyces macrogynus ATCC 38327.</title>
        <authorList>
            <consortium name="The Broad Institute Genome Sequencing Platform"/>
            <person name="Russ C."/>
            <person name="Cuomo C."/>
            <person name="Burger G."/>
            <person name="Gray M.W."/>
            <person name="Holland P.W.H."/>
            <person name="King N."/>
            <person name="Lang F.B.F."/>
            <person name="Roger A.J."/>
            <person name="Ruiz-Trillo I."/>
            <person name="Young S.K."/>
            <person name="Zeng Q."/>
            <person name="Gargeya S."/>
            <person name="Fitzgerald M."/>
            <person name="Haas B."/>
            <person name="Abouelleil A."/>
            <person name="Alvarado L."/>
            <person name="Arachchi H.M."/>
            <person name="Berlin A."/>
            <person name="Chapman S.B."/>
            <person name="Gearin G."/>
            <person name="Goldberg J."/>
            <person name="Griggs A."/>
            <person name="Gujja S."/>
            <person name="Hansen M."/>
            <person name="Heiman D."/>
            <person name="Howarth C."/>
            <person name="Larimer J."/>
            <person name="Lui A."/>
            <person name="MacDonald P.J.P."/>
            <person name="McCowen C."/>
            <person name="Montmayeur A."/>
            <person name="Murphy C."/>
            <person name="Neiman D."/>
            <person name="Pearson M."/>
            <person name="Priest M."/>
            <person name="Roberts A."/>
            <person name="Saif S."/>
            <person name="Shea T."/>
            <person name="Sisk P."/>
            <person name="Stolte C."/>
            <person name="Sykes S."/>
            <person name="Wortman J."/>
            <person name="Nusbaum C."/>
            <person name="Birren B."/>
        </authorList>
    </citation>
    <scope>NUCLEOTIDE SEQUENCE [LARGE SCALE GENOMIC DNA]</scope>
    <source>
        <strain evidence="3 4">ATCC 38327</strain>
    </source>
</reference>
<feature type="compositionally biased region" description="Polar residues" evidence="1">
    <location>
        <begin position="92"/>
        <end position="114"/>
    </location>
</feature>
<sequence>MYAGGDTSDVHVPSVFVPRAGYEALLLDAAGEAAPVAWIVAARPGADGSAPEWTVVDVILASVVAPLALLLCVYTLCRACIYELRGEEALRTSESSDGAETTGESVQQAESVAE</sequence>
<organism evidence="3 4">
    <name type="scientific">Allomyces macrogynus (strain ATCC 38327)</name>
    <name type="common">Allomyces javanicus var. macrogynus</name>
    <dbReference type="NCBI Taxonomy" id="578462"/>
    <lineage>
        <taxon>Eukaryota</taxon>
        <taxon>Fungi</taxon>
        <taxon>Fungi incertae sedis</taxon>
        <taxon>Blastocladiomycota</taxon>
        <taxon>Blastocladiomycetes</taxon>
        <taxon>Blastocladiales</taxon>
        <taxon>Blastocladiaceae</taxon>
        <taxon>Allomyces</taxon>
    </lineage>
</organism>
<feature type="region of interest" description="Disordered" evidence="1">
    <location>
        <begin position="91"/>
        <end position="114"/>
    </location>
</feature>
<keyword evidence="2" id="KW-0812">Transmembrane</keyword>
<name>A0A0L0T9R5_ALLM3</name>
<evidence type="ECO:0000313" key="4">
    <source>
        <dbReference type="Proteomes" id="UP000054350"/>
    </source>
</evidence>
<evidence type="ECO:0000313" key="3">
    <source>
        <dbReference type="EMBL" id="KNE71477.1"/>
    </source>
</evidence>
<dbReference type="OrthoDB" id="8062037at2759"/>
<protein>
    <submittedName>
        <fullName evidence="3">Uncharacterized protein</fullName>
    </submittedName>
</protein>